<keyword evidence="2" id="KW-0808">Transferase</keyword>
<accession>A0A7W8BCG3</accession>
<comment type="caution">
    <text evidence="2">The sequence shown here is derived from an EMBL/GenBank/DDBJ whole genome shotgun (WGS) entry which is preliminary data.</text>
</comment>
<dbReference type="Proteomes" id="UP000528608">
    <property type="component" value="Unassembled WGS sequence"/>
</dbReference>
<dbReference type="SUPFAM" id="SSF52540">
    <property type="entry name" value="P-loop containing nucleoside triphosphate hydrolases"/>
    <property type="match status" value="1"/>
</dbReference>
<gene>
    <name evidence="2" type="ORF">FHS36_004296</name>
</gene>
<dbReference type="Gene3D" id="3.40.50.300">
    <property type="entry name" value="P-loop containing nucleotide triphosphate hydrolases"/>
    <property type="match status" value="1"/>
</dbReference>
<dbReference type="InterPro" id="IPR052922">
    <property type="entry name" value="Cytidylate_Kinase-2"/>
</dbReference>
<proteinExistence type="predicted"/>
<dbReference type="InterPro" id="IPR027417">
    <property type="entry name" value="P-loop_NTPase"/>
</dbReference>
<evidence type="ECO:0000313" key="3">
    <source>
        <dbReference type="Proteomes" id="UP000528608"/>
    </source>
</evidence>
<evidence type="ECO:0000259" key="1">
    <source>
        <dbReference type="SMART" id="SM00382"/>
    </source>
</evidence>
<dbReference type="EMBL" id="JACHJF010000014">
    <property type="protein sequence ID" value="MBB5120847.1"/>
    <property type="molecule type" value="Genomic_DNA"/>
</dbReference>
<dbReference type="PANTHER" id="PTHR37816">
    <property type="entry name" value="YALI0E33011P"/>
    <property type="match status" value="1"/>
</dbReference>
<reference evidence="2 3" key="1">
    <citation type="submission" date="2020-08" db="EMBL/GenBank/DDBJ databases">
        <title>Genomic Encyclopedia of Type Strains, Phase III (KMG-III): the genomes of soil and plant-associated and newly described type strains.</title>
        <authorList>
            <person name="Whitman W."/>
        </authorList>
    </citation>
    <scope>NUCLEOTIDE SEQUENCE [LARGE SCALE GENOMIC DNA]</scope>
    <source>
        <strain evidence="2 3">CECT 3259</strain>
    </source>
</reference>
<dbReference type="InterPro" id="IPR003593">
    <property type="entry name" value="AAA+_ATPase"/>
</dbReference>
<name>A0A7W8BCG3_STREU</name>
<sequence>MVSLRVIDPAKPLSRLPDRVLVAGGSGAGKTTVAGKLAALYGLPRIELDGLYYGPDWSVRAEFADRVAQAAEGARWVTEWHYPEVNGLLASRAELLVWLDYPTTVTMTSLVLRTLLRSLHREVLWSGNREAPLRSVFTDPENILRYGWSTRHETRRELRALARAGAAPGAPLDMLRFTRPADLSDWLIRRAQETQETQETQGRSAGASRAR</sequence>
<dbReference type="GO" id="GO:0016301">
    <property type="term" value="F:kinase activity"/>
    <property type="evidence" value="ECO:0007669"/>
    <property type="project" value="UniProtKB-KW"/>
</dbReference>
<organism evidence="2 3">
    <name type="scientific">Streptomyces eurocidicus</name>
    <name type="common">Streptoverticillium eurocidicus</name>
    <dbReference type="NCBI Taxonomy" id="66423"/>
    <lineage>
        <taxon>Bacteria</taxon>
        <taxon>Bacillati</taxon>
        <taxon>Actinomycetota</taxon>
        <taxon>Actinomycetes</taxon>
        <taxon>Kitasatosporales</taxon>
        <taxon>Streptomycetaceae</taxon>
        <taxon>Streptomyces</taxon>
    </lineage>
</organism>
<keyword evidence="2" id="KW-0418">Kinase</keyword>
<dbReference type="RefSeq" id="WP_244926928.1">
    <property type="nucleotide sequence ID" value="NZ_JACHJF010000014.1"/>
</dbReference>
<dbReference type="PANTHER" id="PTHR37816:SF1">
    <property type="entry name" value="TOXIN"/>
    <property type="match status" value="1"/>
</dbReference>
<dbReference type="AlphaFoldDB" id="A0A7W8BCG3"/>
<protein>
    <submittedName>
        <fullName evidence="2">Adenylate kinase family enzyme</fullName>
    </submittedName>
</protein>
<feature type="domain" description="AAA+ ATPase" evidence="1">
    <location>
        <begin position="16"/>
        <end position="147"/>
    </location>
</feature>
<evidence type="ECO:0000313" key="2">
    <source>
        <dbReference type="EMBL" id="MBB5120847.1"/>
    </source>
</evidence>
<dbReference type="SMART" id="SM00382">
    <property type="entry name" value="AAA"/>
    <property type="match status" value="1"/>
</dbReference>